<sequence>MTATSATASTKKDGNVHLGEYLFSRIKQLGIDNILGVPGDFNLHLLDYIYRVPDLNWVGCCNELNAAYAADGYGRVKHLPGVLVTTYGVGELSALNGVSGAFAEQAPLLHIVGTTGRPIQEESWLVHHVLPKENSLQEPDHLVYQGMSEKVRCCSAFLNDKETAAAEIDRVLTTICQKSLPGYLFIPVDMTWQPLDAARLDSKLDYSVKNEDPKLENEIVDSILSEIYASKNATVFADVLTARHRATDLVRELAKKTNFPNYTSPLGKGILNENEDRFVGVYNGQLSLEGVAKSIEASDCVLFTGPLLSDSNTGGFSHNLKDENTIYLSPDYVKVKGKLYEGVHFFPVLKKVVEQLDVEKISAESKTAAMPTISPPPVIDSPLPISQTFLVDSMSKMMRPDDLLIVETGTFQFACSDVKFNTNNSLLTQIFYSCIGFTLPATLGAALAKREDAAAKNDKGRVILVEGDGSAQMTIQELGTMVRQGLNPIIFLLNNDGYSIERAIHGPEQSYNDICPKWKWTKLLEAFGGTEGVDSFSTTVKTREELEALIGDEKFMNSDKAQLVEVIMDVNDYPWRLNEQIKLMGGKNMKVFAEYQKKNP</sequence>
<evidence type="ECO:0000256" key="6">
    <source>
        <dbReference type="ARBA" id="ARBA00023052"/>
    </source>
</evidence>
<evidence type="ECO:0000256" key="8">
    <source>
        <dbReference type="PIRSR" id="PIRSR036565-2"/>
    </source>
</evidence>
<keyword evidence="7" id="KW-0456">Lyase</keyword>
<reference evidence="14 16" key="2">
    <citation type="submission" date="2018-07" db="EMBL/GenBank/DDBJ databases">
        <title>Draft Genome Assemblies for Five Robust Yarrowia lipolytica Strains Exhibiting High Lipid Production and Pentose Sugar Utilization and Sugar Alcohol Secretion from Undetoxified Lignocellulosic Biomass Hydrolysates.</title>
        <authorList>
            <consortium name="DOE Joint Genome Institute"/>
            <person name="Walker C."/>
            <person name="Ryu S."/>
            <person name="Na H."/>
            <person name="Zane M."/>
            <person name="LaButti K."/>
            <person name="Lipzen A."/>
            <person name="Haridas S."/>
            <person name="Barry K."/>
            <person name="Grigoriev I.V."/>
            <person name="Quarterman J."/>
            <person name="Slininger P."/>
            <person name="Dien B."/>
            <person name="Trinh C.T."/>
        </authorList>
    </citation>
    <scope>NUCLEOTIDE SEQUENCE [LARGE SCALE GENOMIC DNA]</scope>
    <source>
        <strain evidence="14 16">YB392</strain>
    </source>
</reference>
<dbReference type="Proteomes" id="UP000256601">
    <property type="component" value="Unassembled WGS sequence"/>
</dbReference>
<dbReference type="InterPro" id="IPR047214">
    <property type="entry name" value="TPP_PDC_IPDC"/>
</dbReference>
<feature type="domain" description="Thiamine pyrophosphate enzyme TPP-binding" evidence="11">
    <location>
        <begin position="408"/>
        <end position="566"/>
    </location>
</feature>
<evidence type="ECO:0000256" key="3">
    <source>
        <dbReference type="ARBA" id="ARBA00022723"/>
    </source>
</evidence>
<dbReference type="PANTHER" id="PTHR43452">
    <property type="entry name" value="PYRUVATE DECARBOXYLASE"/>
    <property type="match status" value="1"/>
</dbReference>
<comment type="similarity">
    <text evidence="2 9">Belongs to the TPP enzyme family.</text>
</comment>
<dbReference type="PANTHER" id="PTHR43452:SF3">
    <property type="entry name" value="TRANSAMINATED AMINO ACID DECARBOXYLASE"/>
    <property type="match status" value="1"/>
</dbReference>
<dbReference type="OMA" id="HAIYIGM"/>
<dbReference type="AlphaFoldDB" id="A0A1H6QC58"/>
<evidence type="ECO:0000256" key="5">
    <source>
        <dbReference type="ARBA" id="ARBA00022842"/>
    </source>
</evidence>
<evidence type="ECO:0000313" key="16">
    <source>
        <dbReference type="Proteomes" id="UP000256601"/>
    </source>
</evidence>
<dbReference type="RefSeq" id="XP_502508.1">
    <property type="nucleotide sequence ID" value="XM_502508.1"/>
</dbReference>
<protein>
    <submittedName>
        <fullName evidence="14">Thiamine diphosphate-binding protein</fullName>
    </submittedName>
</protein>
<keyword evidence="5 8" id="KW-0460">Magnesium</keyword>
<dbReference type="InterPro" id="IPR029035">
    <property type="entry name" value="DHS-like_NAD/FAD-binding_dom"/>
</dbReference>
<dbReference type="CDD" id="cd02005">
    <property type="entry name" value="TPP_PDC_IPDC"/>
    <property type="match status" value="1"/>
</dbReference>
<dbReference type="GeneID" id="2910787"/>
<dbReference type="EMBL" id="CP017556">
    <property type="protein sequence ID" value="AOW03697.1"/>
    <property type="molecule type" value="Genomic_DNA"/>
</dbReference>
<evidence type="ECO:0000256" key="4">
    <source>
        <dbReference type="ARBA" id="ARBA00022793"/>
    </source>
</evidence>
<evidence type="ECO:0000256" key="1">
    <source>
        <dbReference type="ARBA" id="ARBA00001964"/>
    </source>
</evidence>
<evidence type="ECO:0000313" key="14">
    <source>
        <dbReference type="EMBL" id="RDW26433.1"/>
    </source>
</evidence>
<dbReference type="OrthoDB" id="308383at2759"/>
<evidence type="ECO:0000313" key="13">
    <source>
        <dbReference type="EMBL" id="AOW03697.1"/>
    </source>
</evidence>
<reference evidence="13 15" key="1">
    <citation type="journal article" date="2016" name="PLoS ONE">
        <title>Sequence Assembly of Yarrowia lipolytica Strain W29/CLIB89 Shows Transposable Element Diversity.</title>
        <authorList>
            <person name="Magnan C."/>
            <person name="Yu J."/>
            <person name="Chang I."/>
            <person name="Jahn E."/>
            <person name="Kanomata Y."/>
            <person name="Wu J."/>
            <person name="Zeller M."/>
            <person name="Oakes M."/>
            <person name="Baldi P."/>
            <person name="Sandmeyer S."/>
        </authorList>
    </citation>
    <scope>NUCLEOTIDE SEQUENCE [LARGE SCALE GENOMIC DNA]</scope>
    <source>
        <strain evidence="13">CLIB89</strain>
        <strain evidence="15">CLIB89(W29)</strain>
    </source>
</reference>
<dbReference type="FunFam" id="3.40.50.970:FF:000019">
    <property type="entry name" value="Pyruvate decarboxylase isozyme"/>
    <property type="match status" value="1"/>
</dbReference>
<dbReference type="InterPro" id="IPR047213">
    <property type="entry name" value="TPP_PYR_PDC_IPDC-like"/>
</dbReference>
<dbReference type="GO" id="GO:0000287">
    <property type="term" value="F:magnesium ion binding"/>
    <property type="evidence" value="ECO:0007669"/>
    <property type="project" value="InterPro"/>
</dbReference>
<dbReference type="InterPro" id="IPR029061">
    <property type="entry name" value="THDP-binding"/>
</dbReference>
<feature type="binding site" evidence="8">
    <location>
        <position position="495"/>
    </location>
    <ligand>
        <name>Mg(2+)</name>
        <dbReference type="ChEBI" id="CHEBI:18420"/>
    </ligand>
</feature>
<dbReference type="Gene3D" id="3.40.50.1220">
    <property type="entry name" value="TPP-binding domain"/>
    <property type="match status" value="1"/>
</dbReference>
<dbReference type="Proteomes" id="UP000182444">
    <property type="component" value="Chromosome 1D"/>
</dbReference>
<dbReference type="InterPro" id="IPR012001">
    <property type="entry name" value="Thiamin_PyroP_enz_TPP-bd_dom"/>
</dbReference>
<feature type="binding site" evidence="8">
    <location>
        <position position="468"/>
    </location>
    <ligand>
        <name>Mg(2+)</name>
        <dbReference type="ChEBI" id="CHEBI:18420"/>
    </ligand>
</feature>
<dbReference type="GO" id="GO:0000949">
    <property type="term" value="P:aromatic amino acid family catabolic process to alcohol via Ehrlich pathway"/>
    <property type="evidence" value="ECO:0007669"/>
    <property type="project" value="TreeGrafter"/>
</dbReference>
<evidence type="ECO:0000256" key="2">
    <source>
        <dbReference type="ARBA" id="ARBA00007812"/>
    </source>
</evidence>
<feature type="domain" description="Thiamine pyrophosphate enzyme central" evidence="10">
    <location>
        <begin position="221"/>
        <end position="355"/>
    </location>
</feature>
<evidence type="ECO:0000259" key="10">
    <source>
        <dbReference type="Pfam" id="PF00205"/>
    </source>
</evidence>
<dbReference type="KEGG" id="yli:2910787"/>
<dbReference type="SUPFAM" id="SSF52467">
    <property type="entry name" value="DHS-like NAD/FAD-binding domain"/>
    <property type="match status" value="1"/>
</dbReference>
<dbReference type="FunFam" id="3.40.50.970:FF:000024">
    <property type="entry name" value="Pyruvate decarboxylase isozyme"/>
    <property type="match status" value="1"/>
</dbReference>
<proteinExistence type="inferred from homology"/>
<evidence type="ECO:0000259" key="11">
    <source>
        <dbReference type="Pfam" id="PF02775"/>
    </source>
</evidence>
<dbReference type="VEuPathDB" id="FungiDB:YALI1_D08884g"/>
<evidence type="ECO:0000256" key="9">
    <source>
        <dbReference type="RuleBase" id="RU362132"/>
    </source>
</evidence>
<dbReference type="GO" id="GO:0005634">
    <property type="term" value="C:nucleus"/>
    <property type="evidence" value="ECO:0007669"/>
    <property type="project" value="TreeGrafter"/>
</dbReference>
<dbReference type="InterPro" id="IPR012110">
    <property type="entry name" value="PDC/IPDC-like"/>
</dbReference>
<dbReference type="Pfam" id="PF02776">
    <property type="entry name" value="TPP_enzyme_N"/>
    <property type="match status" value="1"/>
</dbReference>
<dbReference type="SUPFAM" id="SSF52518">
    <property type="entry name" value="Thiamin diphosphate-binding fold (THDP-binding)"/>
    <property type="match status" value="2"/>
</dbReference>
<keyword evidence="6 9" id="KW-0786">Thiamine pyrophosphate</keyword>
<evidence type="ECO:0000259" key="12">
    <source>
        <dbReference type="Pfam" id="PF02776"/>
    </source>
</evidence>
<dbReference type="PIRSF" id="PIRSF036565">
    <property type="entry name" value="Pyruvt_ip_decrb"/>
    <property type="match status" value="1"/>
</dbReference>
<dbReference type="eggNOG" id="KOG1184">
    <property type="taxonomic scope" value="Eukaryota"/>
</dbReference>
<feature type="domain" description="Thiamine pyrophosphate enzyme N-terminal TPP-binding" evidence="12">
    <location>
        <begin position="18"/>
        <end position="127"/>
    </location>
</feature>
<comment type="cofactor">
    <cofactor evidence="1">
        <name>thiamine diphosphate</name>
        <dbReference type="ChEBI" id="CHEBI:58937"/>
    </cofactor>
</comment>
<dbReference type="CDD" id="cd07038">
    <property type="entry name" value="TPP_PYR_PDC_IPDC_like"/>
    <property type="match status" value="1"/>
</dbReference>
<comment type="cofactor">
    <cofactor evidence="8">
        <name>Mg(2+)</name>
        <dbReference type="ChEBI" id="CHEBI:18420"/>
    </cofactor>
    <text evidence="8">Binds 1 Mg(2+) per subunit.</text>
</comment>
<evidence type="ECO:0000313" key="15">
    <source>
        <dbReference type="Proteomes" id="UP000182444"/>
    </source>
</evidence>
<dbReference type="VEuPathDB" id="FungiDB:YALI0_D06930g"/>
<organism evidence="13 15">
    <name type="scientific">Yarrowia lipolytica</name>
    <name type="common">Candida lipolytica</name>
    <dbReference type="NCBI Taxonomy" id="4952"/>
    <lineage>
        <taxon>Eukaryota</taxon>
        <taxon>Fungi</taxon>
        <taxon>Dikarya</taxon>
        <taxon>Ascomycota</taxon>
        <taxon>Saccharomycotina</taxon>
        <taxon>Dipodascomycetes</taxon>
        <taxon>Dipodascales</taxon>
        <taxon>Dipodascales incertae sedis</taxon>
        <taxon>Yarrowia</taxon>
    </lineage>
</organism>
<evidence type="ECO:0000256" key="7">
    <source>
        <dbReference type="ARBA" id="ARBA00023239"/>
    </source>
</evidence>
<dbReference type="EMBL" id="KZ858980">
    <property type="protein sequence ID" value="RDW26433.1"/>
    <property type="molecule type" value="Genomic_DNA"/>
</dbReference>
<feature type="binding site" evidence="8">
    <location>
        <position position="497"/>
    </location>
    <ligand>
        <name>Mg(2+)</name>
        <dbReference type="ChEBI" id="CHEBI:18420"/>
    </ligand>
</feature>
<keyword evidence="4" id="KW-0210">Decarboxylase</keyword>
<dbReference type="GO" id="GO:0005829">
    <property type="term" value="C:cytosol"/>
    <property type="evidence" value="ECO:0007669"/>
    <property type="project" value="TreeGrafter"/>
</dbReference>
<gene>
    <name evidence="14" type="ORF">B0I71DRAFT_32164</name>
    <name evidence="13" type="ORF">YALI1_D08884g</name>
</gene>
<dbReference type="Pfam" id="PF00205">
    <property type="entry name" value="TPP_enzyme_M"/>
    <property type="match status" value="1"/>
</dbReference>
<dbReference type="GO" id="GO:0030976">
    <property type="term" value="F:thiamine pyrophosphate binding"/>
    <property type="evidence" value="ECO:0007669"/>
    <property type="project" value="InterPro"/>
</dbReference>
<name>A0A1H6QC58_YARLL</name>
<accession>A0A1H6QC58</accession>
<dbReference type="GO" id="GO:0004737">
    <property type="term" value="F:pyruvate decarboxylase activity"/>
    <property type="evidence" value="ECO:0007669"/>
    <property type="project" value="TreeGrafter"/>
</dbReference>
<dbReference type="Pfam" id="PF02775">
    <property type="entry name" value="TPP_enzyme_C"/>
    <property type="match status" value="1"/>
</dbReference>
<dbReference type="Gene3D" id="3.40.50.970">
    <property type="match status" value="2"/>
</dbReference>
<keyword evidence="3 8" id="KW-0479">Metal-binding</keyword>
<dbReference type="InterPro" id="IPR012000">
    <property type="entry name" value="Thiamin_PyroP_enz_cen_dom"/>
</dbReference>
<dbReference type="InterPro" id="IPR011766">
    <property type="entry name" value="TPP_enzyme_TPP-bd"/>
</dbReference>